<feature type="transmembrane region" description="Helical" evidence="1">
    <location>
        <begin position="47"/>
        <end position="68"/>
    </location>
</feature>
<keyword evidence="1" id="KW-0472">Membrane</keyword>
<sequence length="127" mass="13683">MQLGLGLQLATLSLKEYVQADSVAGYWLAAVAFIVTIFLIGNKKYPAALFVIMLGAVYAFTLKLDTAIVAQSIGLHLPEFHVPTVQDVLTGFVLLALPQVPLSLGNSVLGTKQIVQDLFPDRSLSVR</sequence>
<feature type="transmembrane region" description="Helical" evidence="1">
    <location>
        <begin position="23"/>
        <end position="40"/>
    </location>
</feature>
<reference evidence="2" key="1">
    <citation type="submission" date="2023-12" db="EMBL/GenBank/DDBJ databases">
        <title>Fervidustalea candida gen. nov., sp. nov., a novel member of the family Paenibacillaceae isolated from a geothermal area.</title>
        <authorList>
            <person name="Li W.-J."/>
            <person name="Jiao J.-Y."/>
            <person name="Chen Y."/>
        </authorList>
    </citation>
    <scope>NUCLEOTIDE SEQUENCE</scope>
    <source>
        <strain evidence="2">SYSU GA230002</strain>
    </source>
</reference>
<comment type="caution">
    <text evidence="2">The sequence shown here is derived from an EMBL/GenBank/DDBJ whole genome shotgun (WGS) entry which is preliminary data.</text>
</comment>
<keyword evidence="1" id="KW-0812">Transmembrane</keyword>
<keyword evidence="3" id="KW-1185">Reference proteome</keyword>
<gene>
    <name evidence="2" type="ORF">VF724_21220</name>
</gene>
<dbReference type="EMBL" id="JAYJLD010000130">
    <property type="protein sequence ID" value="MEB3104131.1"/>
    <property type="molecule type" value="Genomic_DNA"/>
</dbReference>
<feature type="non-terminal residue" evidence="2">
    <location>
        <position position="127"/>
    </location>
</feature>
<keyword evidence="1" id="KW-1133">Transmembrane helix</keyword>
<evidence type="ECO:0000313" key="2">
    <source>
        <dbReference type="EMBL" id="MEB3104131.1"/>
    </source>
</evidence>
<accession>A0ABU5ZQF2</accession>
<organism evidence="2 3">
    <name type="scientific">Ferviditalea candida</name>
    <dbReference type="NCBI Taxonomy" id="3108399"/>
    <lineage>
        <taxon>Bacteria</taxon>
        <taxon>Bacillati</taxon>
        <taxon>Bacillota</taxon>
        <taxon>Bacilli</taxon>
        <taxon>Bacillales</taxon>
        <taxon>Paenibacillaceae</taxon>
        <taxon>Ferviditalea</taxon>
    </lineage>
</organism>
<dbReference type="Proteomes" id="UP001310386">
    <property type="component" value="Unassembled WGS sequence"/>
</dbReference>
<evidence type="ECO:0000256" key="1">
    <source>
        <dbReference type="SAM" id="Phobius"/>
    </source>
</evidence>
<dbReference type="RefSeq" id="WP_371756253.1">
    <property type="nucleotide sequence ID" value="NZ_JAYJLD010000130.1"/>
</dbReference>
<name>A0ABU5ZQF2_9BACL</name>
<evidence type="ECO:0000313" key="3">
    <source>
        <dbReference type="Proteomes" id="UP001310386"/>
    </source>
</evidence>
<protein>
    <submittedName>
        <fullName evidence="2">Uncharacterized protein</fullName>
    </submittedName>
</protein>
<proteinExistence type="predicted"/>